<dbReference type="FunFam" id="1.20.1440.340:FF:000001">
    <property type="entry name" value="N-acetylgalactosamine kinase isoform 2"/>
    <property type="match status" value="1"/>
</dbReference>
<feature type="domain" description="GHMP kinase C-terminal" evidence="7">
    <location>
        <begin position="362"/>
        <end position="433"/>
    </location>
</feature>
<name>A0AA88YC80_PINIB</name>
<dbReference type="NCBIfam" id="TIGR00131">
    <property type="entry name" value="gal_kin"/>
    <property type="match status" value="1"/>
</dbReference>
<dbReference type="PROSITE" id="PS00627">
    <property type="entry name" value="GHMP_KINASES_ATP"/>
    <property type="match status" value="1"/>
</dbReference>
<keyword evidence="4" id="KW-0418">Kinase</keyword>
<sequence>MTLKMAEEPPVLSFPQEIKPRCEKIKTAFCSKYGQEPSFYARAPGRVNLIGEHIDYCGYSVLPMAIEQDVIIAVGKNDSGDINLGNTNQELYRDFTCKVDNFSINKSDPQWHNYFLCGLRGMLEHLKLESGVGMNCMVDGTVPPSSGLSSSSAMVCCAALATMYVNGHCMQKSEIADMCAHCEHYIGTEGGGMDQAISFMAKQGTAKLIEFNPLRATDVVLPDGAVFVISNSCVESNKAAASHFNIRVVECRLATQILAKSKGLNWRDYKRLADVQKALKLTLEEALEVVKEVLHEEPYTKEEVAQILGVSKEELANTSLSANTLDVQSFKVRDRACHVFSEANRVLQFKKICDTSPADAKDQLGQLMSASHASCRDLYECSHPDLDRLVNICIEAGALGSRLTGAGWGGCAVSMVPANQVQTFIKTVKEKYYDADPNRSTKVTSSLFASQPGGGAAIYIQSQISD</sequence>
<dbReference type="InterPro" id="IPR019539">
    <property type="entry name" value="GalKase_N"/>
</dbReference>
<evidence type="ECO:0000259" key="7">
    <source>
        <dbReference type="Pfam" id="PF08544"/>
    </source>
</evidence>
<organism evidence="9 10">
    <name type="scientific">Pinctada imbricata</name>
    <name type="common">Atlantic pearl-oyster</name>
    <name type="synonym">Pinctada martensii</name>
    <dbReference type="NCBI Taxonomy" id="66713"/>
    <lineage>
        <taxon>Eukaryota</taxon>
        <taxon>Metazoa</taxon>
        <taxon>Spiralia</taxon>
        <taxon>Lophotrochozoa</taxon>
        <taxon>Mollusca</taxon>
        <taxon>Bivalvia</taxon>
        <taxon>Autobranchia</taxon>
        <taxon>Pteriomorphia</taxon>
        <taxon>Pterioida</taxon>
        <taxon>Pterioidea</taxon>
        <taxon>Pteriidae</taxon>
        <taxon>Pinctada</taxon>
    </lineage>
</organism>
<evidence type="ECO:0000256" key="1">
    <source>
        <dbReference type="ARBA" id="ARBA00006566"/>
    </source>
</evidence>
<dbReference type="GO" id="GO:0006012">
    <property type="term" value="P:galactose metabolic process"/>
    <property type="evidence" value="ECO:0007669"/>
    <property type="project" value="InterPro"/>
</dbReference>
<dbReference type="PIRSF" id="PIRSF000530">
    <property type="entry name" value="Galactokinase"/>
    <property type="match status" value="1"/>
</dbReference>
<dbReference type="InterPro" id="IPR006204">
    <property type="entry name" value="GHMP_kinase_N_dom"/>
</dbReference>
<dbReference type="PRINTS" id="PR00959">
    <property type="entry name" value="MEVGALKINASE"/>
</dbReference>
<evidence type="ECO:0000313" key="9">
    <source>
        <dbReference type="EMBL" id="KAK3098589.1"/>
    </source>
</evidence>
<gene>
    <name evidence="9" type="ORF">FSP39_021040</name>
</gene>
<dbReference type="PROSITE" id="PS00106">
    <property type="entry name" value="GALACTOKINASE"/>
    <property type="match status" value="1"/>
</dbReference>
<feature type="domain" description="Galactokinase N-terminal" evidence="8">
    <location>
        <begin position="28"/>
        <end position="76"/>
    </location>
</feature>
<evidence type="ECO:0000259" key="6">
    <source>
        <dbReference type="Pfam" id="PF00288"/>
    </source>
</evidence>
<comment type="similarity">
    <text evidence="1">Belongs to the GHMP kinase family. GalK subfamily.</text>
</comment>
<evidence type="ECO:0000256" key="5">
    <source>
        <dbReference type="ARBA" id="ARBA00022840"/>
    </source>
</evidence>
<protein>
    <recommendedName>
        <fullName evidence="11">N-acetylgalactosamine kinase</fullName>
    </recommendedName>
</protein>
<dbReference type="InterPro" id="IPR013750">
    <property type="entry name" value="GHMP_kinase_C_dom"/>
</dbReference>
<keyword evidence="2" id="KW-0808">Transferase</keyword>
<dbReference type="Gene3D" id="1.20.1440.340">
    <property type="match status" value="1"/>
</dbReference>
<accession>A0AA88YC80</accession>
<dbReference type="Proteomes" id="UP001186944">
    <property type="component" value="Unassembled WGS sequence"/>
</dbReference>
<dbReference type="InterPro" id="IPR014721">
    <property type="entry name" value="Ribsml_uS5_D2-typ_fold_subgr"/>
</dbReference>
<evidence type="ECO:0000256" key="3">
    <source>
        <dbReference type="ARBA" id="ARBA00022741"/>
    </source>
</evidence>
<dbReference type="FunFam" id="3.30.230.10:FF:000023">
    <property type="entry name" value="Putative N-acetylgalactosamine kinase"/>
    <property type="match status" value="1"/>
</dbReference>
<dbReference type="Gene3D" id="3.30.70.3170">
    <property type="match status" value="1"/>
</dbReference>
<dbReference type="EMBL" id="VSWD01000007">
    <property type="protein sequence ID" value="KAK3098589.1"/>
    <property type="molecule type" value="Genomic_DNA"/>
</dbReference>
<dbReference type="InterPro" id="IPR006203">
    <property type="entry name" value="GHMP_knse_ATP-bd_CS"/>
</dbReference>
<comment type="caution">
    <text evidence="9">The sequence shown here is derived from an EMBL/GenBank/DDBJ whole genome shotgun (WGS) entry which is preliminary data.</text>
</comment>
<dbReference type="Gene3D" id="3.30.230.10">
    <property type="match status" value="1"/>
</dbReference>
<dbReference type="Pfam" id="PF10509">
    <property type="entry name" value="GalKase_gal_bdg"/>
    <property type="match status" value="1"/>
</dbReference>
<evidence type="ECO:0000256" key="4">
    <source>
        <dbReference type="ARBA" id="ARBA00022777"/>
    </source>
</evidence>
<dbReference type="PRINTS" id="PR00473">
    <property type="entry name" value="GALCTOKINASE"/>
</dbReference>
<dbReference type="AlphaFoldDB" id="A0AA88YC80"/>
<keyword evidence="3" id="KW-0547">Nucleotide-binding</keyword>
<dbReference type="GO" id="GO:0005524">
    <property type="term" value="F:ATP binding"/>
    <property type="evidence" value="ECO:0007669"/>
    <property type="project" value="UniProtKB-KW"/>
</dbReference>
<feature type="domain" description="GHMP kinase N-terminal" evidence="6">
    <location>
        <begin position="121"/>
        <end position="200"/>
    </location>
</feature>
<dbReference type="InterPro" id="IPR036554">
    <property type="entry name" value="GHMP_kinase_C_sf"/>
</dbReference>
<evidence type="ECO:0000256" key="2">
    <source>
        <dbReference type="ARBA" id="ARBA00022679"/>
    </source>
</evidence>
<dbReference type="InterPro" id="IPR019741">
    <property type="entry name" value="Galactokinase_CS"/>
</dbReference>
<evidence type="ECO:0008006" key="11">
    <source>
        <dbReference type="Google" id="ProtNLM"/>
    </source>
</evidence>
<dbReference type="Pfam" id="PF00288">
    <property type="entry name" value="GHMP_kinases_N"/>
    <property type="match status" value="1"/>
</dbReference>
<keyword evidence="5" id="KW-0067">ATP-binding</keyword>
<dbReference type="InterPro" id="IPR006206">
    <property type="entry name" value="Mevalonate/galactokinase"/>
</dbReference>
<dbReference type="InterPro" id="IPR020568">
    <property type="entry name" value="Ribosomal_Su5_D2-typ_SF"/>
</dbReference>
<evidence type="ECO:0000259" key="8">
    <source>
        <dbReference type="Pfam" id="PF10509"/>
    </source>
</evidence>
<dbReference type="SUPFAM" id="SSF54211">
    <property type="entry name" value="Ribosomal protein S5 domain 2-like"/>
    <property type="match status" value="1"/>
</dbReference>
<proteinExistence type="inferred from homology"/>
<dbReference type="Pfam" id="PF08544">
    <property type="entry name" value="GHMP_kinases_C"/>
    <property type="match status" value="1"/>
</dbReference>
<reference evidence="9" key="1">
    <citation type="submission" date="2019-08" db="EMBL/GenBank/DDBJ databases">
        <title>The improved chromosome-level genome for the pearl oyster Pinctada fucata martensii using PacBio sequencing and Hi-C.</title>
        <authorList>
            <person name="Zheng Z."/>
        </authorList>
    </citation>
    <scope>NUCLEOTIDE SEQUENCE</scope>
    <source>
        <strain evidence="9">ZZ-2019</strain>
        <tissue evidence="9">Adductor muscle</tissue>
    </source>
</reference>
<evidence type="ECO:0000313" key="10">
    <source>
        <dbReference type="Proteomes" id="UP001186944"/>
    </source>
</evidence>
<dbReference type="GO" id="GO:0005829">
    <property type="term" value="C:cytosol"/>
    <property type="evidence" value="ECO:0007669"/>
    <property type="project" value="TreeGrafter"/>
</dbReference>
<dbReference type="PANTHER" id="PTHR10457:SF7">
    <property type="entry name" value="GALACTOKINASE-RELATED"/>
    <property type="match status" value="1"/>
</dbReference>
<dbReference type="SUPFAM" id="SSF55060">
    <property type="entry name" value="GHMP Kinase, C-terminal domain"/>
    <property type="match status" value="1"/>
</dbReference>
<dbReference type="GO" id="GO:0004335">
    <property type="term" value="F:galactokinase activity"/>
    <property type="evidence" value="ECO:0007669"/>
    <property type="project" value="InterPro"/>
</dbReference>
<keyword evidence="10" id="KW-1185">Reference proteome</keyword>
<dbReference type="InterPro" id="IPR000705">
    <property type="entry name" value="Galactokinase"/>
</dbReference>
<dbReference type="PANTHER" id="PTHR10457">
    <property type="entry name" value="MEVALONATE KINASE/GALACTOKINASE"/>
    <property type="match status" value="1"/>
</dbReference>